<dbReference type="InterPro" id="IPR032675">
    <property type="entry name" value="LRR_dom_sf"/>
</dbReference>
<name>A0A067M9E5_BOTB1</name>
<dbReference type="InParanoid" id="A0A067M9E5"/>
<accession>A0A067M9E5</accession>
<gene>
    <name evidence="1" type="ORF">BOTBODRAFT_176724</name>
</gene>
<dbReference type="SUPFAM" id="SSF52047">
    <property type="entry name" value="RNI-like"/>
    <property type="match status" value="1"/>
</dbReference>
<proteinExistence type="predicted"/>
<evidence type="ECO:0000313" key="2">
    <source>
        <dbReference type="Proteomes" id="UP000027195"/>
    </source>
</evidence>
<dbReference type="HOGENOM" id="CLU_039327_1_0_1"/>
<dbReference type="AlphaFoldDB" id="A0A067M9E5"/>
<dbReference type="Proteomes" id="UP000027195">
    <property type="component" value="Unassembled WGS sequence"/>
</dbReference>
<sequence length="400" mass="44594">MYAYAIDLARVRHSQQTRAGMAAVLPGELLHTILDIACFDQRSVPLYDALRHCALVCRAWAPHAQQLLFRYVSLRPPRALLPAPAAAEALRKARAFIAALDARASDRARALADAVRILKITVTSAEGNVRPDDLAAIITLCPRIYELQLAMVKVHIISPACCDRLATAVRLAVLRYKNIDSTASVVLYQLLRLWPSLRFLQLDGHRLSLPRGSPTLPPACRLQELRYVSNANEQVLLWALAASADSLEALEIDPGLRPLSLKLLAQVHGQRLRRLRLDTCDRDAADAFRLCPCLEECAFGRIPPTEVIDALPPSLQHLSMQPFQSSLHQNLDAVLNFISQRDALRLVTLINCGDKSSDECVRIDAACRSRGVELRYRNSEMKNQVIPFTRFQFPVEPDPP</sequence>
<protein>
    <recommendedName>
        <fullName evidence="3">F-box domain-containing protein</fullName>
    </recommendedName>
</protein>
<organism evidence="1 2">
    <name type="scientific">Botryobasidium botryosum (strain FD-172 SS1)</name>
    <dbReference type="NCBI Taxonomy" id="930990"/>
    <lineage>
        <taxon>Eukaryota</taxon>
        <taxon>Fungi</taxon>
        <taxon>Dikarya</taxon>
        <taxon>Basidiomycota</taxon>
        <taxon>Agaricomycotina</taxon>
        <taxon>Agaricomycetes</taxon>
        <taxon>Cantharellales</taxon>
        <taxon>Botryobasidiaceae</taxon>
        <taxon>Botryobasidium</taxon>
    </lineage>
</organism>
<dbReference type="Gene3D" id="3.80.10.10">
    <property type="entry name" value="Ribonuclease Inhibitor"/>
    <property type="match status" value="1"/>
</dbReference>
<keyword evidence="2" id="KW-1185">Reference proteome</keyword>
<evidence type="ECO:0008006" key="3">
    <source>
        <dbReference type="Google" id="ProtNLM"/>
    </source>
</evidence>
<dbReference type="STRING" id="930990.A0A067M9E5"/>
<evidence type="ECO:0000313" key="1">
    <source>
        <dbReference type="EMBL" id="KDQ12204.1"/>
    </source>
</evidence>
<reference evidence="2" key="1">
    <citation type="journal article" date="2014" name="Proc. Natl. Acad. Sci. U.S.A.">
        <title>Extensive sampling of basidiomycete genomes demonstrates inadequacy of the white-rot/brown-rot paradigm for wood decay fungi.</title>
        <authorList>
            <person name="Riley R."/>
            <person name="Salamov A.A."/>
            <person name="Brown D.W."/>
            <person name="Nagy L.G."/>
            <person name="Floudas D."/>
            <person name="Held B.W."/>
            <person name="Levasseur A."/>
            <person name="Lombard V."/>
            <person name="Morin E."/>
            <person name="Otillar R."/>
            <person name="Lindquist E.A."/>
            <person name="Sun H."/>
            <person name="LaButti K.M."/>
            <person name="Schmutz J."/>
            <person name="Jabbour D."/>
            <person name="Luo H."/>
            <person name="Baker S.E."/>
            <person name="Pisabarro A.G."/>
            <person name="Walton J.D."/>
            <person name="Blanchette R.A."/>
            <person name="Henrissat B."/>
            <person name="Martin F."/>
            <person name="Cullen D."/>
            <person name="Hibbett D.S."/>
            <person name="Grigoriev I.V."/>
        </authorList>
    </citation>
    <scope>NUCLEOTIDE SEQUENCE [LARGE SCALE GENOMIC DNA]</scope>
    <source>
        <strain evidence="2">FD-172 SS1</strain>
    </source>
</reference>
<dbReference type="EMBL" id="KL198052">
    <property type="protein sequence ID" value="KDQ12204.1"/>
    <property type="molecule type" value="Genomic_DNA"/>
</dbReference>
<dbReference type="OrthoDB" id="270763at2759"/>